<accession>D6PJU6</accession>
<evidence type="ECO:0000313" key="2">
    <source>
        <dbReference type="EMBL" id="ADD95997.1"/>
    </source>
</evidence>
<sequence length="64" mass="7510">MDKEELRLEILRIVVENGSENQKSNPLPICEEYYKWISKANENSPKKSKTMRKTSSTHLTDNKE</sequence>
<reference evidence="2" key="1">
    <citation type="journal article" date="2010" name="ISME J.">
        <title>Metagenome of the Mediterranean deep chlorophyll maximum studied by direct and fosmid library 454 pyrosequencing.</title>
        <authorList>
            <person name="Ghai R."/>
            <person name="Martin-Cuadrado A.B."/>
            <person name="Molto A.G."/>
            <person name="Heredia I.G."/>
            <person name="Cabrera R."/>
            <person name="Martin J."/>
            <person name="Verdu M."/>
            <person name="Deschamps P."/>
            <person name="Moreira D."/>
            <person name="Lopez-Garcia P."/>
            <person name="Mira A."/>
            <person name="Rodriguez-Valera F."/>
        </authorList>
    </citation>
    <scope>NUCLEOTIDE SEQUENCE</scope>
</reference>
<dbReference type="EMBL" id="GU943113">
    <property type="protein sequence ID" value="ADD95997.1"/>
    <property type="molecule type" value="Genomic_DNA"/>
</dbReference>
<dbReference type="AlphaFoldDB" id="D6PJU6"/>
<proteinExistence type="predicted"/>
<name>D6PJU6_9ZZZZ</name>
<organism evidence="2">
    <name type="scientific">uncultured organism MedDCM-OCT-S04-C1073</name>
    <dbReference type="NCBI Taxonomy" id="743607"/>
    <lineage>
        <taxon>unclassified sequences</taxon>
        <taxon>environmental samples</taxon>
    </lineage>
</organism>
<feature type="region of interest" description="Disordered" evidence="1">
    <location>
        <begin position="42"/>
        <end position="64"/>
    </location>
</feature>
<protein>
    <submittedName>
        <fullName evidence="2">Uncharacterized protein</fullName>
    </submittedName>
</protein>
<evidence type="ECO:0000256" key="1">
    <source>
        <dbReference type="SAM" id="MobiDB-lite"/>
    </source>
</evidence>